<feature type="compositionally biased region" description="Low complexity" evidence="1">
    <location>
        <begin position="116"/>
        <end position="129"/>
    </location>
</feature>
<evidence type="ECO:0000256" key="1">
    <source>
        <dbReference type="SAM" id="MobiDB-lite"/>
    </source>
</evidence>
<sequence length="367" mass="39860">MLANMFVNLTLKSISTSISKPFTVLGAAFRAMFSTIKGKMTRQSTQELNSTEYTNMGDVEAAGAAWAVSSFAGSSPPSSFPQAFSRVIPPPSFYAPRHNVATNFFEIFDDHCTTSYSASSNNNGTSSPSPLQPIANIPEPDHHRTPAHQQRRRKNLTSISRDILKKVTRNARVSHTRAKRHSILFGDGGRPGLAESVVMPANSSLYSPNVFARSELQQKRIRRARALRYHKLFGNNTVTEAGSMILTAKEQALVAAALGVPGVLSPPVQEPAEVPEETNSVPGLDSGDIGYATTESDDDLPTPPLTPPKRARVVNSASYGGSINYSIRRSSRSAQDLKDIVSRMNYLCVVPSDRVISRIPRSSPIAF</sequence>
<proteinExistence type="predicted"/>
<dbReference type="AlphaFoldDB" id="A0AAD5YU74"/>
<keyword evidence="3" id="KW-1185">Reference proteome</keyword>
<feature type="region of interest" description="Disordered" evidence="1">
    <location>
        <begin position="116"/>
        <end position="157"/>
    </location>
</feature>
<dbReference type="Proteomes" id="UP001213000">
    <property type="component" value="Unassembled WGS sequence"/>
</dbReference>
<dbReference type="EMBL" id="JANIEX010000147">
    <property type="protein sequence ID" value="KAJ3572327.1"/>
    <property type="molecule type" value="Genomic_DNA"/>
</dbReference>
<comment type="caution">
    <text evidence="2">The sequence shown here is derived from an EMBL/GenBank/DDBJ whole genome shotgun (WGS) entry which is preliminary data.</text>
</comment>
<accession>A0AAD5YU74</accession>
<feature type="region of interest" description="Disordered" evidence="1">
    <location>
        <begin position="265"/>
        <end position="311"/>
    </location>
</feature>
<name>A0AAD5YU74_9AGAR</name>
<evidence type="ECO:0000313" key="3">
    <source>
        <dbReference type="Proteomes" id="UP001213000"/>
    </source>
</evidence>
<gene>
    <name evidence="2" type="ORF">NP233_g3165</name>
</gene>
<organism evidence="2 3">
    <name type="scientific">Leucocoprinus birnbaumii</name>
    <dbReference type="NCBI Taxonomy" id="56174"/>
    <lineage>
        <taxon>Eukaryota</taxon>
        <taxon>Fungi</taxon>
        <taxon>Dikarya</taxon>
        <taxon>Basidiomycota</taxon>
        <taxon>Agaricomycotina</taxon>
        <taxon>Agaricomycetes</taxon>
        <taxon>Agaricomycetidae</taxon>
        <taxon>Agaricales</taxon>
        <taxon>Agaricineae</taxon>
        <taxon>Agaricaceae</taxon>
        <taxon>Leucocoprinus</taxon>
    </lineage>
</organism>
<protein>
    <submittedName>
        <fullName evidence="2">Uncharacterized protein</fullName>
    </submittedName>
</protein>
<reference evidence="2" key="1">
    <citation type="submission" date="2022-07" db="EMBL/GenBank/DDBJ databases">
        <title>Genome Sequence of Leucocoprinus birnbaumii.</title>
        <authorList>
            <person name="Buettner E."/>
        </authorList>
    </citation>
    <scope>NUCLEOTIDE SEQUENCE</scope>
    <source>
        <strain evidence="2">VT141</strain>
    </source>
</reference>
<feature type="compositionally biased region" description="Basic residues" evidence="1">
    <location>
        <begin position="145"/>
        <end position="155"/>
    </location>
</feature>
<evidence type="ECO:0000313" key="2">
    <source>
        <dbReference type="EMBL" id="KAJ3572327.1"/>
    </source>
</evidence>